<reference evidence="1 2" key="1">
    <citation type="journal article" date="2023" name="Plants (Basel)">
        <title>Bridging the Gap: Combining Genomics and Transcriptomics Approaches to Understand Stylosanthes scabra, an Orphan Legume from the Brazilian Caatinga.</title>
        <authorList>
            <person name="Ferreira-Neto J.R.C."/>
            <person name="da Silva M.D."/>
            <person name="Binneck E."/>
            <person name="de Melo N.F."/>
            <person name="da Silva R.H."/>
            <person name="de Melo A.L.T.M."/>
            <person name="Pandolfi V."/>
            <person name="Bustamante F.O."/>
            <person name="Brasileiro-Vidal A.C."/>
            <person name="Benko-Iseppon A.M."/>
        </authorList>
    </citation>
    <scope>NUCLEOTIDE SEQUENCE [LARGE SCALE GENOMIC DNA]</scope>
    <source>
        <tissue evidence="1">Leaves</tissue>
    </source>
</reference>
<protein>
    <recommendedName>
        <fullName evidence="3">EF-hand domain-containing protein</fullName>
    </recommendedName>
</protein>
<comment type="caution">
    <text evidence="1">The sequence shown here is derived from an EMBL/GenBank/DDBJ whole genome shotgun (WGS) entry which is preliminary data.</text>
</comment>
<evidence type="ECO:0000313" key="1">
    <source>
        <dbReference type="EMBL" id="MED6142868.1"/>
    </source>
</evidence>
<gene>
    <name evidence="1" type="ORF">PIB30_001639</name>
</gene>
<keyword evidence="2" id="KW-1185">Reference proteome</keyword>
<evidence type="ECO:0000313" key="2">
    <source>
        <dbReference type="Proteomes" id="UP001341840"/>
    </source>
</evidence>
<dbReference type="Proteomes" id="UP001341840">
    <property type="component" value="Unassembled WGS sequence"/>
</dbReference>
<accession>A0ABU6T4I8</accession>
<dbReference type="EMBL" id="JASCZI010090624">
    <property type="protein sequence ID" value="MED6142868.1"/>
    <property type="molecule type" value="Genomic_DNA"/>
</dbReference>
<sequence length="100" mass="11287">MRRSEWSERWFGSGGGGYLRSLHPTASSDIRPAFNILVAVGNTERSGTPRRQVVCGAMEDAFRVMDRDDDEKLTSQRLVAFNLTDFRVVGHGVFLERNLL</sequence>
<organism evidence="1 2">
    <name type="scientific">Stylosanthes scabra</name>
    <dbReference type="NCBI Taxonomy" id="79078"/>
    <lineage>
        <taxon>Eukaryota</taxon>
        <taxon>Viridiplantae</taxon>
        <taxon>Streptophyta</taxon>
        <taxon>Embryophyta</taxon>
        <taxon>Tracheophyta</taxon>
        <taxon>Spermatophyta</taxon>
        <taxon>Magnoliopsida</taxon>
        <taxon>eudicotyledons</taxon>
        <taxon>Gunneridae</taxon>
        <taxon>Pentapetalae</taxon>
        <taxon>rosids</taxon>
        <taxon>fabids</taxon>
        <taxon>Fabales</taxon>
        <taxon>Fabaceae</taxon>
        <taxon>Papilionoideae</taxon>
        <taxon>50 kb inversion clade</taxon>
        <taxon>dalbergioids sensu lato</taxon>
        <taxon>Dalbergieae</taxon>
        <taxon>Pterocarpus clade</taxon>
        <taxon>Stylosanthes</taxon>
    </lineage>
</organism>
<proteinExistence type="predicted"/>
<evidence type="ECO:0008006" key="3">
    <source>
        <dbReference type="Google" id="ProtNLM"/>
    </source>
</evidence>
<name>A0ABU6T4I8_9FABA</name>